<organism evidence="8 9">
    <name type="scientific">Artemisia annua</name>
    <name type="common">Sweet wormwood</name>
    <dbReference type="NCBI Taxonomy" id="35608"/>
    <lineage>
        <taxon>Eukaryota</taxon>
        <taxon>Viridiplantae</taxon>
        <taxon>Streptophyta</taxon>
        <taxon>Embryophyta</taxon>
        <taxon>Tracheophyta</taxon>
        <taxon>Spermatophyta</taxon>
        <taxon>Magnoliopsida</taxon>
        <taxon>eudicotyledons</taxon>
        <taxon>Gunneridae</taxon>
        <taxon>Pentapetalae</taxon>
        <taxon>asterids</taxon>
        <taxon>campanulids</taxon>
        <taxon>Asterales</taxon>
        <taxon>Asteraceae</taxon>
        <taxon>Asteroideae</taxon>
        <taxon>Anthemideae</taxon>
        <taxon>Artemisiinae</taxon>
        <taxon>Artemisia</taxon>
    </lineage>
</organism>
<comment type="subcellular location">
    <subcellularLocation>
        <location evidence="1">Nucleus</location>
    </subcellularLocation>
</comment>
<dbReference type="CDD" id="cd00018">
    <property type="entry name" value="AP2"/>
    <property type="match status" value="1"/>
</dbReference>
<dbReference type="InterPro" id="IPR016177">
    <property type="entry name" value="DNA-bd_dom_sf"/>
</dbReference>
<dbReference type="PRINTS" id="PR00367">
    <property type="entry name" value="ETHRSPELEMNT"/>
</dbReference>
<keyword evidence="3" id="KW-0805">Transcription regulation</keyword>
<dbReference type="GO" id="GO:0003677">
    <property type="term" value="F:DNA binding"/>
    <property type="evidence" value="ECO:0007669"/>
    <property type="project" value="UniProtKB-KW"/>
</dbReference>
<accession>A0A2U1MWP9</accession>
<dbReference type="EMBL" id="PKPP01004177">
    <property type="protein sequence ID" value="PWA65660.1"/>
    <property type="molecule type" value="Genomic_DNA"/>
</dbReference>
<evidence type="ECO:0000256" key="1">
    <source>
        <dbReference type="ARBA" id="ARBA00004123"/>
    </source>
</evidence>
<comment type="caution">
    <text evidence="8">The sequence shown here is derived from an EMBL/GenBank/DDBJ whole genome shotgun (WGS) entry which is preliminary data.</text>
</comment>
<gene>
    <name evidence="8" type="ORF">CTI12_AA332420</name>
</gene>
<keyword evidence="2" id="KW-0611">Plant defense</keyword>
<dbReference type="AlphaFoldDB" id="A0A2U1MWP9"/>
<dbReference type="PANTHER" id="PTHR31190:SF72">
    <property type="entry name" value="AP2 DOMAIN CONTAINING PROTEIN, EXPRESSED"/>
    <property type="match status" value="1"/>
</dbReference>
<name>A0A2U1MWP9_ARTAN</name>
<reference evidence="8 9" key="1">
    <citation type="journal article" date="2018" name="Mol. Plant">
        <title>The genome of Artemisia annua provides insight into the evolution of Asteraceae family and artemisinin biosynthesis.</title>
        <authorList>
            <person name="Shen Q."/>
            <person name="Zhang L."/>
            <person name="Liao Z."/>
            <person name="Wang S."/>
            <person name="Yan T."/>
            <person name="Shi P."/>
            <person name="Liu M."/>
            <person name="Fu X."/>
            <person name="Pan Q."/>
            <person name="Wang Y."/>
            <person name="Lv Z."/>
            <person name="Lu X."/>
            <person name="Zhang F."/>
            <person name="Jiang W."/>
            <person name="Ma Y."/>
            <person name="Chen M."/>
            <person name="Hao X."/>
            <person name="Li L."/>
            <person name="Tang Y."/>
            <person name="Lv G."/>
            <person name="Zhou Y."/>
            <person name="Sun X."/>
            <person name="Brodelius P.E."/>
            <person name="Rose J.K.C."/>
            <person name="Tang K."/>
        </authorList>
    </citation>
    <scope>NUCLEOTIDE SEQUENCE [LARGE SCALE GENOMIC DNA]</scope>
    <source>
        <strain evidence="9">cv. Huhao1</strain>
        <tissue evidence="8">Leaf</tissue>
    </source>
</reference>
<dbReference type="InterPro" id="IPR001471">
    <property type="entry name" value="AP2/ERF_dom"/>
</dbReference>
<dbReference type="OrthoDB" id="670255at2759"/>
<dbReference type="STRING" id="35608.A0A2U1MWP9"/>
<dbReference type="Pfam" id="PF00847">
    <property type="entry name" value="AP2"/>
    <property type="match status" value="1"/>
</dbReference>
<evidence type="ECO:0000256" key="6">
    <source>
        <dbReference type="ARBA" id="ARBA00023242"/>
    </source>
</evidence>
<evidence type="ECO:0000313" key="8">
    <source>
        <dbReference type="EMBL" id="PWA65660.1"/>
    </source>
</evidence>
<keyword evidence="9" id="KW-1185">Reference proteome</keyword>
<dbReference type="PANTHER" id="PTHR31190">
    <property type="entry name" value="DNA-BINDING DOMAIN"/>
    <property type="match status" value="1"/>
</dbReference>
<dbReference type="GO" id="GO:0006952">
    <property type="term" value="P:defense response"/>
    <property type="evidence" value="ECO:0007669"/>
    <property type="project" value="UniProtKB-KW"/>
</dbReference>
<dbReference type="InterPro" id="IPR044808">
    <property type="entry name" value="ERF_plant"/>
</dbReference>
<evidence type="ECO:0000256" key="3">
    <source>
        <dbReference type="ARBA" id="ARBA00023015"/>
    </source>
</evidence>
<evidence type="ECO:0000256" key="4">
    <source>
        <dbReference type="ARBA" id="ARBA00023125"/>
    </source>
</evidence>
<dbReference type="InterPro" id="IPR036955">
    <property type="entry name" value="AP2/ERF_dom_sf"/>
</dbReference>
<dbReference type="SUPFAM" id="SSF54171">
    <property type="entry name" value="DNA-binding domain"/>
    <property type="match status" value="1"/>
</dbReference>
<keyword evidence="5" id="KW-0804">Transcription</keyword>
<evidence type="ECO:0000259" key="7">
    <source>
        <dbReference type="PROSITE" id="PS51032"/>
    </source>
</evidence>
<dbReference type="FunFam" id="3.30.730.10:FF:000001">
    <property type="entry name" value="Ethylene-responsive transcription factor 2"/>
    <property type="match status" value="1"/>
</dbReference>
<dbReference type="Gene3D" id="3.30.730.10">
    <property type="entry name" value="AP2/ERF domain"/>
    <property type="match status" value="1"/>
</dbReference>
<evidence type="ECO:0000256" key="5">
    <source>
        <dbReference type="ARBA" id="ARBA00023163"/>
    </source>
</evidence>
<proteinExistence type="predicted"/>
<dbReference type="GO" id="GO:0003700">
    <property type="term" value="F:DNA-binding transcription factor activity"/>
    <property type="evidence" value="ECO:0007669"/>
    <property type="project" value="InterPro"/>
</dbReference>
<evidence type="ECO:0000313" key="9">
    <source>
        <dbReference type="Proteomes" id="UP000245207"/>
    </source>
</evidence>
<dbReference type="SMART" id="SM00380">
    <property type="entry name" value="AP2"/>
    <property type="match status" value="1"/>
</dbReference>
<keyword evidence="6" id="KW-0539">Nucleus</keyword>
<dbReference type="GO" id="GO:0009873">
    <property type="term" value="P:ethylene-activated signaling pathway"/>
    <property type="evidence" value="ECO:0007669"/>
    <property type="project" value="InterPro"/>
</dbReference>
<dbReference type="Proteomes" id="UP000245207">
    <property type="component" value="Unassembled WGS sequence"/>
</dbReference>
<keyword evidence="4 8" id="KW-0238">DNA-binding</keyword>
<evidence type="ECO:0000256" key="2">
    <source>
        <dbReference type="ARBA" id="ARBA00022821"/>
    </source>
</evidence>
<protein>
    <submittedName>
        <fullName evidence="8">DNA-binding domain-containing protein</fullName>
    </submittedName>
</protein>
<dbReference type="PROSITE" id="PS51032">
    <property type="entry name" value="AP2_ERF"/>
    <property type="match status" value="1"/>
</dbReference>
<dbReference type="GO" id="GO:0005634">
    <property type="term" value="C:nucleus"/>
    <property type="evidence" value="ECO:0007669"/>
    <property type="project" value="UniProtKB-SubCell"/>
</dbReference>
<sequence>MNIIKCHVLNMEISPSFQKRDIKYSTNQVESNSARREEREKTKQYVGIRRRPWGKFAAEIRDSTRNGKRVWLGTFDTAESAALAYDQASYSMRGSSSVQNFPVETVKESLKEIQCCCNFDGQSPALAIKKMHKLHRTSLSSNPTEKNEK</sequence>
<feature type="domain" description="AP2/ERF" evidence="7">
    <location>
        <begin position="44"/>
        <end position="102"/>
    </location>
</feature>